<sequence>MGNWKTKYKVGDLSDDQKLEMICKKCSRLVYITKATICTARGREQLYLDEIENRARCKAQGCRGRMRMAMYRLDEMSGFVGGLA</sequence>
<dbReference type="OrthoDB" id="6696050at2"/>
<dbReference type="Proteomes" id="UP000252893">
    <property type="component" value="Unassembled WGS sequence"/>
</dbReference>
<gene>
    <name evidence="1" type="ORF">DFR47_1103</name>
</gene>
<evidence type="ECO:0000313" key="2">
    <source>
        <dbReference type="Proteomes" id="UP000252893"/>
    </source>
</evidence>
<name>A0A366DLS7_9HYPH</name>
<comment type="caution">
    <text evidence="1">The sequence shown here is derived from an EMBL/GenBank/DDBJ whole genome shotgun (WGS) entry which is preliminary data.</text>
</comment>
<proteinExistence type="predicted"/>
<dbReference type="EMBL" id="QNRH01000010">
    <property type="protein sequence ID" value="RBO91006.1"/>
    <property type="molecule type" value="Genomic_DNA"/>
</dbReference>
<dbReference type="AlphaFoldDB" id="A0A366DLS7"/>
<keyword evidence="2" id="KW-1185">Reference proteome</keyword>
<protein>
    <submittedName>
        <fullName evidence="1">Uncharacterized protein</fullName>
    </submittedName>
</protein>
<accession>A0A366DLS7</accession>
<evidence type="ECO:0000313" key="1">
    <source>
        <dbReference type="EMBL" id="RBO91006.1"/>
    </source>
</evidence>
<organism evidence="1 2">
    <name type="scientific">Pseudochrobactrum asaccharolyticum</name>
    <dbReference type="NCBI Taxonomy" id="354351"/>
    <lineage>
        <taxon>Bacteria</taxon>
        <taxon>Pseudomonadati</taxon>
        <taxon>Pseudomonadota</taxon>
        <taxon>Alphaproteobacteria</taxon>
        <taxon>Hyphomicrobiales</taxon>
        <taxon>Brucellaceae</taxon>
        <taxon>Pseudochrobactrum</taxon>
    </lineage>
</organism>
<reference evidence="1 2" key="1">
    <citation type="submission" date="2018-06" db="EMBL/GenBank/DDBJ databases">
        <title>Genomic Encyclopedia of Type Strains, Phase IV (KMG-IV): sequencing the most valuable type-strain genomes for metagenomic binning, comparative biology and taxonomic classification.</title>
        <authorList>
            <person name="Goeker M."/>
        </authorList>
    </citation>
    <scope>NUCLEOTIDE SEQUENCE [LARGE SCALE GENOMIC DNA]</scope>
    <source>
        <strain evidence="1 2">DSM 25619</strain>
    </source>
</reference>
<dbReference type="RefSeq" id="WP_113945968.1">
    <property type="nucleotide sequence ID" value="NZ_JBHEEG010000004.1"/>
</dbReference>